<accession>A0A8K1GR03</accession>
<protein>
    <submittedName>
        <fullName evidence="1">Uncharacterized protein</fullName>
    </submittedName>
</protein>
<gene>
    <name evidence="1" type="ORF">HGM15179_004522</name>
</gene>
<keyword evidence="2" id="KW-1185">Reference proteome</keyword>
<comment type="caution">
    <text evidence="1">The sequence shown here is derived from an EMBL/GenBank/DDBJ whole genome shotgun (WGS) entry which is preliminary data.</text>
</comment>
<evidence type="ECO:0000313" key="1">
    <source>
        <dbReference type="EMBL" id="TRZ22538.1"/>
    </source>
</evidence>
<evidence type="ECO:0000313" key="2">
    <source>
        <dbReference type="Proteomes" id="UP000796761"/>
    </source>
</evidence>
<dbReference type="Proteomes" id="UP000796761">
    <property type="component" value="Unassembled WGS sequence"/>
</dbReference>
<organism evidence="1 2">
    <name type="scientific">Zosterops borbonicus</name>
    <dbReference type="NCBI Taxonomy" id="364589"/>
    <lineage>
        <taxon>Eukaryota</taxon>
        <taxon>Metazoa</taxon>
        <taxon>Chordata</taxon>
        <taxon>Craniata</taxon>
        <taxon>Vertebrata</taxon>
        <taxon>Euteleostomi</taxon>
        <taxon>Archelosauria</taxon>
        <taxon>Archosauria</taxon>
        <taxon>Dinosauria</taxon>
        <taxon>Saurischia</taxon>
        <taxon>Theropoda</taxon>
        <taxon>Coelurosauria</taxon>
        <taxon>Aves</taxon>
        <taxon>Neognathae</taxon>
        <taxon>Neoaves</taxon>
        <taxon>Telluraves</taxon>
        <taxon>Australaves</taxon>
        <taxon>Passeriformes</taxon>
        <taxon>Sylvioidea</taxon>
        <taxon>Zosteropidae</taxon>
        <taxon>Zosterops</taxon>
    </lineage>
</organism>
<name>A0A8K1GR03_9PASS</name>
<dbReference type="EMBL" id="SWJQ01000092">
    <property type="protein sequence ID" value="TRZ22538.1"/>
    <property type="molecule type" value="Genomic_DNA"/>
</dbReference>
<reference evidence="1" key="1">
    <citation type="submission" date="2019-04" db="EMBL/GenBank/DDBJ databases">
        <title>Genome assembly of Zosterops borbonicus 15179.</title>
        <authorList>
            <person name="Leroy T."/>
            <person name="Anselmetti Y."/>
            <person name="Tilak M.-K."/>
            <person name="Nabholz B."/>
        </authorList>
    </citation>
    <scope>NUCLEOTIDE SEQUENCE</scope>
    <source>
        <strain evidence="1">HGM_15179</strain>
        <tissue evidence="1">Muscle</tissue>
    </source>
</reference>
<proteinExistence type="predicted"/>
<sequence length="67" mass="7522">MDEIHPFVTLTWLDLNTKLHRSPKSQNRRIIGNVLEGGETLAQGAQKLWLPLEVSKARLDGAWSNLG</sequence>
<dbReference type="AlphaFoldDB" id="A0A8K1GR03"/>